<evidence type="ECO:0000313" key="4">
    <source>
        <dbReference type="Proteomes" id="UP000557204"/>
    </source>
</evidence>
<evidence type="ECO:0000313" key="3">
    <source>
        <dbReference type="EMBL" id="NNU27778.1"/>
    </source>
</evidence>
<dbReference type="InterPro" id="IPR007374">
    <property type="entry name" value="ASCH_domain"/>
</dbReference>
<dbReference type="PANTHER" id="PTHR39203">
    <property type="entry name" value="CYTOPLASMIC PROTEIN-RELATED"/>
    <property type="match status" value="1"/>
</dbReference>
<reference evidence="3 4" key="1">
    <citation type="submission" date="2020-05" db="EMBL/GenBank/DDBJ databases">
        <title>Genome sequence of Isoptericola sp. JC619 isolated from Chilika lagoon, India.</title>
        <authorList>
            <person name="Kumar D."/>
            <person name="Appam K."/>
            <person name="Gandham S."/>
            <person name="Uppada J."/>
            <person name="Sasikala C."/>
            <person name="Venkata Ramana C."/>
        </authorList>
    </citation>
    <scope>NUCLEOTIDE SEQUENCE [LARGE SCALE GENOMIC DNA]</scope>
    <source>
        <strain evidence="3 4">JC619</strain>
    </source>
</reference>
<evidence type="ECO:0000256" key="1">
    <source>
        <dbReference type="SAM" id="MobiDB-lite"/>
    </source>
</evidence>
<feature type="domain" description="ASCH" evidence="2">
    <location>
        <begin position="69"/>
        <end position="192"/>
    </location>
</feature>
<dbReference type="Pfam" id="PF04266">
    <property type="entry name" value="ASCH"/>
    <property type="match status" value="1"/>
</dbReference>
<comment type="caution">
    <text evidence="3">The sequence shown here is derived from an EMBL/GenBank/DDBJ whole genome shotgun (WGS) entry which is preliminary data.</text>
</comment>
<dbReference type="RefSeq" id="WP_171247278.1">
    <property type="nucleotide sequence ID" value="NZ_JABFAJ010000017.1"/>
</dbReference>
<sequence length="194" mass="21339">MTDDGAFTGHDAPPPEAAATTDQGPQLDDVAQAERITAFWDTARPSAGRTSHGGAVGERSENVVPPPAWAFGDSPRLADELLRLVLVGTKTATASLVVEYEDAGEPEPRKGDLSILLDGAGEPRALIRTTQVDRVPFSEVTAEHAWREGEDDRTLESWRTEHERYWRRTLAGTAHEFDPSLEVLCERFKVLYSE</sequence>
<dbReference type="SUPFAM" id="SSF88697">
    <property type="entry name" value="PUA domain-like"/>
    <property type="match status" value="1"/>
</dbReference>
<proteinExistence type="predicted"/>
<dbReference type="AlphaFoldDB" id="A0A849K3C3"/>
<dbReference type="InterPro" id="IPR015947">
    <property type="entry name" value="PUA-like_sf"/>
</dbReference>
<dbReference type="PANTHER" id="PTHR39203:SF1">
    <property type="entry name" value="CYTOPLASMIC PROTEIN"/>
    <property type="match status" value="1"/>
</dbReference>
<keyword evidence="4" id="KW-1185">Reference proteome</keyword>
<evidence type="ECO:0000259" key="2">
    <source>
        <dbReference type="SMART" id="SM01022"/>
    </source>
</evidence>
<protein>
    <submittedName>
        <fullName evidence="3">ASCH domain-containing protein</fullName>
    </submittedName>
</protein>
<dbReference type="SMART" id="SM01022">
    <property type="entry name" value="ASCH"/>
    <property type="match status" value="1"/>
</dbReference>
<dbReference type="Proteomes" id="UP000557204">
    <property type="component" value="Unassembled WGS sequence"/>
</dbReference>
<dbReference type="EMBL" id="JABFAJ010000017">
    <property type="protein sequence ID" value="NNU27778.1"/>
    <property type="molecule type" value="Genomic_DNA"/>
</dbReference>
<dbReference type="CDD" id="cd06553">
    <property type="entry name" value="ASCH_Ef3133_like"/>
    <property type="match status" value="1"/>
</dbReference>
<feature type="region of interest" description="Disordered" evidence="1">
    <location>
        <begin position="1"/>
        <end position="67"/>
    </location>
</feature>
<accession>A0A849K3C3</accession>
<organism evidence="3 4">
    <name type="scientific">Isoptericola sediminis</name>
    <dbReference type="NCBI Taxonomy" id="2733572"/>
    <lineage>
        <taxon>Bacteria</taxon>
        <taxon>Bacillati</taxon>
        <taxon>Actinomycetota</taxon>
        <taxon>Actinomycetes</taxon>
        <taxon>Micrococcales</taxon>
        <taxon>Promicromonosporaceae</taxon>
        <taxon>Isoptericola</taxon>
    </lineage>
</organism>
<dbReference type="InterPro" id="IPR009326">
    <property type="entry name" value="DUF984"/>
</dbReference>
<dbReference type="Gene3D" id="3.10.400.10">
    <property type="entry name" value="Sulfate adenylyltransferase"/>
    <property type="match status" value="1"/>
</dbReference>
<gene>
    <name evidence="3" type="ORF">HLI28_09525</name>
</gene>
<name>A0A849K3C3_9MICO</name>